<evidence type="ECO:0000313" key="2">
    <source>
        <dbReference type="EMBL" id="AAK94337.1"/>
    </source>
</evidence>
<dbReference type="GeneID" id="921751"/>
<accession>O03953</accession>
<name>O03953_9CAUD</name>
<dbReference type="EMBL" id="AF396866">
    <property type="protein sequence ID" value="AAK94337.1"/>
    <property type="molecule type" value="Genomic_DNA"/>
</dbReference>
<reference evidence="1" key="1">
    <citation type="journal article" date="1998" name="J. Bacteriol.">
        <title>Genetic determinants of immunity and integration of temperate Myxococcus xanthus phage Mx8.</title>
        <authorList>
            <person name="Salmi D."/>
            <person name="Magrini V."/>
            <person name="Hartzell P.L."/>
            <person name="Youderian P."/>
        </authorList>
    </citation>
    <scope>NUCLEOTIDE SEQUENCE</scope>
</reference>
<sequence length="264" mass="28439">MSADNGRGQYLYGKRLRSLDASLGRVYESHGAEGQPALLQVPTGEAEGLRLEPVSVLVTTFGSQGGVAVEVQGEPPPQGVSTGAVLGALEAGADLVEALEHRPDVAGHLSRVRPRARPEQVHPRLSRLRWLPEFVAAVACGLLLWPQATVDVRVPPQVVERVSHVALPEGTPQTVWMTDVMRFSSTKSESWSVGRVRVPDRPLPGQDTPPCPKGYQVINGGCWAELKQKAPNCPRGSAEWDGGCYLPIRGSEPVPMSIGRERGR</sequence>
<proteinExistence type="predicted"/>
<organism evidence="1">
    <name type="scientific">Myxococcus phage Mx8</name>
    <dbReference type="NCBI Taxonomy" id="49964"/>
    <lineage>
        <taxon>Viruses</taxon>
        <taxon>Duplodnaviria</taxon>
        <taxon>Heunggongvirae</taxon>
        <taxon>Uroviricota</taxon>
        <taxon>Caudoviricetes</taxon>
        <taxon>Myxoctovirus</taxon>
        <taxon>Myxoctovirus Mx8</taxon>
    </lineage>
</organism>
<keyword evidence="3" id="KW-1185">Reference proteome</keyword>
<dbReference type="RefSeq" id="NP_203415.1">
    <property type="nucleotide sequence ID" value="NC_003085.1"/>
</dbReference>
<dbReference type="KEGG" id="vg:921751"/>
<evidence type="ECO:0000313" key="3">
    <source>
        <dbReference type="Proteomes" id="UP000002093"/>
    </source>
</evidence>
<dbReference type="Proteomes" id="UP000002093">
    <property type="component" value="Segment"/>
</dbReference>
<dbReference type="EMBL" id="U64984">
    <property type="protein sequence ID" value="AAC48897.1"/>
    <property type="molecule type" value="Genomic_DNA"/>
</dbReference>
<protein>
    <submittedName>
        <fullName evidence="2">p2</fullName>
    </submittedName>
</protein>
<evidence type="ECO:0000313" key="1">
    <source>
        <dbReference type="EMBL" id="AAC48897.1"/>
    </source>
</evidence>
<reference evidence="2 3" key="2">
    <citation type="submission" date="2001-06" db="EMBL/GenBank/DDBJ databases">
        <title>Genome organization of temperate Myxococcus phage Mx8.</title>
        <authorList>
            <person name="Youderian P."/>
            <person name="Walthers D."/>
            <person name="Salmi D."/>
            <person name="Magrini V."/>
            <person name="Hartzell P.L."/>
        </authorList>
    </citation>
    <scope>NUCLEOTIDE SEQUENCE [LARGE SCALE GENOMIC DNA]</scope>
</reference>